<proteinExistence type="inferred from homology"/>
<evidence type="ECO:0000256" key="2">
    <source>
        <dbReference type="ARBA" id="ARBA00022448"/>
    </source>
</evidence>
<protein>
    <submittedName>
        <fullName evidence="9">NitT/TauT family transport system permease protein</fullName>
    </submittedName>
</protein>
<dbReference type="AlphaFoldDB" id="A0A450YQK7"/>
<evidence type="ECO:0000259" key="8">
    <source>
        <dbReference type="PROSITE" id="PS50928"/>
    </source>
</evidence>
<dbReference type="EMBL" id="CAADFS010000018">
    <property type="protein sequence ID" value="VFK43786.1"/>
    <property type="molecule type" value="Genomic_DNA"/>
</dbReference>
<accession>A0A450YQK7</accession>
<reference evidence="9" key="1">
    <citation type="submission" date="2019-02" db="EMBL/GenBank/DDBJ databases">
        <authorList>
            <person name="Gruber-Vodicka R. H."/>
            <person name="Seah K. B. B."/>
        </authorList>
    </citation>
    <scope>NUCLEOTIDE SEQUENCE</scope>
    <source>
        <strain evidence="9">BECK_BZ123</strain>
    </source>
</reference>
<keyword evidence="4 7" id="KW-0812">Transmembrane</keyword>
<feature type="transmembrane region" description="Helical" evidence="7">
    <location>
        <begin position="70"/>
        <end position="95"/>
    </location>
</feature>
<dbReference type="InterPro" id="IPR035906">
    <property type="entry name" value="MetI-like_sf"/>
</dbReference>
<feature type="transmembrane region" description="Helical" evidence="7">
    <location>
        <begin position="107"/>
        <end position="126"/>
    </location>
</feature>
<dbReference type="PANTHER" id="PTHR30151">
    <property type="entry name" value="ALKANE SULFONATE ABC TRANSPORTER-RELATED, MEMBRANE SUBUNIT"/>
    <property type="match status" value="1"/>
</dbReference>
<feature type="domain" description="ABC transmembrane type-1" evidence="8">
    <location>
        <begin position="66"/>
        <end position="246"/>
    </location>
</feature>
<dbReference type="SUPFAM" id="SSF161098">
    <property type="entry name" value="MetI-like"/>
    <property type="match status" value="1"/>
</dbReference>
<comment type="subcellular location">
    <subcellularLocation>
        <location evidence="1 7">Cell membrane</location>
        <topology evidence="1 7">Multi-pass membrane protein</topology>
    </subcellularLocation>
</comment>
<keyword evidence="6 7" id="KW-0472">Membrane</keyword>
<evidence type="ECO:0000256" key="7">
    <source>
        <dbReference type="RuleBase" id="RU363032"/>
    </source>
</evidence>
<evidence type="ECO:0000256" key="1">
    <source>
        <dbReference type="ARBA" id="ARBA00004651"/>
    </source>
</evidence>
<feature type="transmembrane region" description="Helical" evidence="7">
    <location>
        <begin position="228"/>
        <end position="246"/>
    </location>
</feature>
<dbReference type="PROSITE" id="PS50928">
    <property type="entry name" value="ABC_TM1"/>
    <property type="match status" value="1"/>
</dbReference>
<dbReference type="Gene3D" id="1.10.3720.10">
    <property type="entry name" value="MetI-like"/>
    <property type="match status" value="1"/>
</dbReference>
<evidence type="ECO:0000256" key="6">
    <source>
        <dbReference type="ARBA" id="ARBA00023136"/>
    </source>
</evidence>
<feature type="transmembrane region" description="Helical" evidence="7">
    <location>
        <begin position="15"/>
        <end position="35"/>
    </location>
</feature>
<keyword evidence="3" id="KW-1003">Cell membrane</keyword>
<dbReference type="Pfam" id="PF00528">
    <property type="entry name" value="BPD_transp_1"/>
    <property type="match status" value="1"/>
</dbReference>
<evidence type="ECO:0000313" key="9">
    <source>
        <dbReference type="EMBL" id="VFK43786.1"/>
    </source>
</evidence>
<evidence type="ECO:0000256" key="3">
    <source>
        <dbReference type="ARBA" id="ARBA00022475"/>
    </source>
</evidence>
<feature type="transmembrane region" description="Helical" evidence="7">
    <location>
        <begin position="133"/>
        <end position="154"/>
    </location>
</feature>
<dbReference type="PANTHER" id="PTHR30151:SF0">
    <property type="entry name" value="ABC TRANSPORTER PERMEASE PROTEIN MJ0413-RELATED"/>
    <property type="match status" value="1"/>
</dbReference>
<keyword evidence="5 7" id="KW-1133">Transmembrane helix</keyword>
<evidence type="ECO:0000256" key="4">
    <source>
        <dbReference type="ARBA" id="ARBA00022692"/>
    </source>
</evidence>
<dbReference type="FunFam" id="1.10.3720.10:FF:000003">
    <property type="entry name" value="Aliphatic sulfonate ABC transporter permease"/>
    <property type="match status" value="1"/>
</dbReference>
<evidence type="ECO:0000256" key="5">
    <source>
        <dbReference type="ARBA" id="ARBA00022989"/>
    </source>
</evidence>
<organism evidence="9">
    <name type="scientific">Candidatus Kentrum sp. TC</name>
    <dbReference type="NCBI Taxonomy" id="2126339"/>
    <lineage>
        <taxon>Bacteria</taxon>
        <taxon>Pseudomonadati</taxon>
        <taxon>Pseudomonadota</taxon>
        <taxon>Gammaproteobacteria</taxon>
        <taxon>Candidatus Kentrum</taxon>
    </lineage>
</organism>
<sequence length="261" mass="28752">MRLKLYKKVEPRKGWWLGLFTFAFVLVIWQLVAASGWVKPYFLPSPVQVVGALVDLSLNHDLAAHIGVSVWRVGAGFVLAAMVAIPLGLLIGTHGPSAAAFAPFNDFLRYMPVVAFVPLCILWAGIGDEQKILVIFLGIVFQLVPMVADATAAVPRVFVETAATLGLNNRNIFQRVVWPAAQPQIFDHLRVAVGWGWSYIVVAELVAAERGIGHVIIQAQRFLRTDQVMAGILAVGLLGLITDLIFRQVGRHIYGWHESKR</sequence>
<dbReference type="GO" id="GO:0042918">
    <property type="term" value="P:alkanesulfonate transmembrane transport"/>
    <property type="evidence" value="ECO:0007669"/>
    <property type="project" value="UniProtKB-ARBA"/>
</dbReference>
<dbReference type="GO" id="GO:0005886">
    <property type="term" value="C:plasma membrane"/>
    <property type="evidence" value="ECO:0007669"/>
    <property type="project" value="UniProtKB-SubCell"/>
</dbReference>
<keyword evidence="2 7" id="KW-0813">Transport</keyword>
<name>A0A450YQK7_9GAMM</name>
<comment type="similarity">
    <text evidence="7">Belongs to the binding-protein-dependent transport system permease family.</text>
</comment>
<dbReference type="InterPro" id="IPR000515">
    <property type="entry name" value="MetI-like"/>
</dbReference>
<gene>
    <name evidence="9" type="ORF">BECKTC1821D_GA0114238_101827</name>
</gene>
<dbReference type="CDD" id="cd06261">
    <property type="entry name" value="TM_PBP2"/>
    <property type="match status" value="1"/>
</dbReference>